<keyword evidence="5 8" id="KW-0808">Transferase</keyword>
<sequence length="519" mass="56567">MAGVARDGRRVGGQAVRQRLAGVAKKAWRDVVLTLAGIIIRGMNARTDTPPQAPAPSEPAEPQPATESQPAVGAPQTEAGERGAPDHQQFVDWLRTVAPYIHTFRGKTFVIAFGGELVKAGVLNALVNDVALLHAMGMQIVLVHGSQPQVEEQLALRHVESQFFNGVRITDNAALECAKEASGELRLDIEAAFSQGLPNTPMAGAQLSVISGNFVTARPVGIVNGVDFQHTGMVRKIDGESVRMSLSHGKIVLLSPLGFSPTGQAFNLTMEDVASATATTLKADKLIFITEVPGVLDPVGKLMKEMSLRTAVDRLQNNDLQPDVAYFLEHLVKALKGGVPRAHLIPYDLDGSVLLELFLHDGVGTMISDTDLESLREATLDDVGGILQLIAPLEQDGTLVPRGRHLIERDIGNFSVIEHDSVLFGCAALYDYPRENMGEMACLTVSPEAQGTGDGERLLKRIERRARALGLERLFVLTTRTEHWFLKRGFVHANVDDLPEDKRKLYNWQRKSMVLMKKL</sequence>
<comment type="pathway">
    <text evidence="1 8">Amino-acid biosynthesis; L-arginine biosynthesis; N(2)-acetyl-L-ornithine from L-glutamate: step 1/4.</text>
</comment>
<dbReference type="InterPro" id="IPR010167">
    <property type="entry name" value="NH2A_AcTrfase"/>
</dbReference>
<reference evidence="11 12" key="1">
    <citation type="submission" date="2021-03" db="EMBL/GenBank/DDBJ databases">
        <authorList>
            <person name="Peeters C."/>
        </authorList>
    </citation>
    <scope>NUCLEOTIDE SEQUENCE [LARGE SCALE GENOMIC DNA]</scope>
    <source>
        <strain evidence="11 12">LMG 26411</strain>
    </source>
</reference>
<dbReference type="CDD" id="cd04301">
    <property type="entry name" value="NAT_SF"/>
    <property type="match status" value="1"/>
</dbReference>
<keyword evidence="4 8" id="KW-0028">Amino-acid biosynthesis</keyword>
<evidence type="ECO:0000313" key="12">
    <source>
        <dbReference type="Proteomes" id="UP000672657"/>
    </source>
</evidence>
<dbReference type="CDD" id="cd04237">
    <property type="entry name" value="AAK_NAGS-ABP"/>
    <property type="match status" value="1"/>
</dbReference>
<dbReference type="InterPro" id="IPR016181">
    <property type="entry name" value="Acyl_CoA_acyltransferase"/>
</dbReference>
<comment type="caution">
    <text evidence="11">The sequence shown here is derived from an EMBL/GenBank/DDBJ whole genome shotgun (WGS) entry which is preliminary data.</text>
</comment>
<evidence type="ECO:0000256" key="7">
    <source>
        <dbReference type="ARBA" id="ARBA00048372"/>
    </source>
</evidence>
<dbReference type="EMBL" id="CAJPVI010000060">
    <property type="protein sequence ID" value="CAG2159465.1"/>
    <property type="molecule type" value="Genomic_DNA"/>
</dbReference>
<dbReference type="GO" id="GO:0016746">
    <property type="term" value="F:acyltransferase activity"/>
    <property type="evidence" value="ECO:0007669"/>
    <property type="project" value="UniProtKB-KW"/>
</dbReference>
<dbReference type="Pfam" id="PF00696">
    <property type="entry name" value="AA_kinase"/>
    <property type="match status" value="1"/>
</dbReference>
<evidence type="ECO:0000256" key="9">
    <source>
        <dbReference type="SAM" id="MobiDB-lite"/>
    </source>
</evidence>
<proteinExistence type="inferred from homology"/>
<accession>A0ABN7Q880</accession>
<organism evidence="11 12">
    <name type="scientific">Cupriavidus numazuensis</name>
    <dbReference type="NCBI Taxonomy" id="221992"/>
    <lineage>
        <taxon>Bacteria</taxon>
        <taxon>Pseudomonadati</taxon>
        <taxon>Pseudomonadota</taxon>
        <taxon>Betaproteobacteria</taxon>
        <taxon>Burkholderiales</taxon>
        <taxon>Burkholderiaceae</taxon>
        <taxon>Cupriavidus</taxon>
    </lineage>
</organism>
<evidence type="ECO:0000259" key="10">
    <source>
        <dbReference type="PROSITE" id="PS51186"/>
    </source>
</evidence>
<evidence type="ECO:0000313" key="11">
    <source>
        <dbReference type="EMBL" id="CAG2159465.1"/>
    </source>
</evidence>
<evidence type="ECO:0000256" key="5">
    <source>
        <dbReference type="ARBA" id="ARBA00022679"/>
    </source>
</evidence>
<evidence type="ECO:0000256" key="8">
    <source>
        <dbReference type="HAMAP-Rule" id="MF_01105"/>
    </source>
</evidence>
<dbReference type="Gene3D" id="3.40.1160.10">
    <property type="entry name" value="Acetylglutamate kinase-like"/>
    <property type="match status" value="1"/>
</dbReference>
<dbReference type="PROSITE" id="PS51186">
    <property type="entry name" value="GNAT"/>
    <property type="match status" value="1"/>
</dbReference>
<dbReference type="NCBIfam" id="TIGR01890">
    <property type="entry name" value="N-Ac-Glu-synth"/>
    <property type="match status" value="1"/>
</dbReference>
<protein>
    <recommendedName>
        <fullName evidence="8">Amino-acid acetyltransferase</fullName>
        <ecNumber evidence="8">2.3.1.1</ecNumber>
    </recommendedName>
    <alternativeName>
        <fullName evidence="8">N-acetylglutamate synthase</fullName>
        <shortName evidence="8">AGS</shortName>
        <shortName evidence="8">NAGS</shortName>
    </alternativeName>
</protein>
<dbReference type="Pfam" id="PF00583">
    <property type="entry name" value="Acetyltransf_1"/>
    <property type="match status" value="1"/>
</dbReference>
<keyword evidence="3 8" id="KW-0055">Arginine biosynthesis</keyword>
<dbReference type="PANTHER" id="PTHR30602:SF12">
    <property type="entry name" value="AMINO-ACID ACETYLTRANSFERASE NAGS1, CHLOROPLASTIC-RELATED"/>
    <property type="match status" value="1"/>
</dbReference>
<feature type="region of interest" description="Disordered" evidence="9">
    <location>
        <begin position="45"/>
        <end position="84"/>
    </location>
</feature>
<dbReference type="HAMAP" id="MF_01105">
    <property type="entry name" value="N_acetyl_glu_synth"/>
    <property type="match status" value="1"/>
</dbReference>
<comment type="miscellaneous">
    <text evidence="8">In bacteria which possess the bifunctional enzyme ornithine acetyltransferase/N-acetylglutamate synthase (ArgJ), ArgA fulfills an anaplerotic role.</text>
</comment>
<dbReference type="InterPro" id="IPR001048">
    <property type="entry name" value="Asp/Glu/Uridylate_kinase"/>
</dbReference>
<dbReference type="InterPro" id="IPR033719">
    <property type="entry name" value="NAGS_kin"/>
</dbReference>
<dbReference type="EC" id="2.3.1.1" evidence="8"/>
<evidence type="ECO:0000256" key="6">
    <source>
        <dbReference type="ARBA" id="ARBA00023315"/>
    </source>
</evidence>
<comment type="subcellular location">
    <subcellularLocation>
        <location evidence="8">Cytoplasm</location>
    </subcellularLocation>
</comment>
<keyword evidence="8" id="KW-0963">Cytoplasm</keyword>
<dbReference type="InterPro" id="IPR036393">
    <property type="entry name" value="AceGlu_kinase-like_sf"/>
</dbReference>
<keyword evidence="6 8" id="KW-0012">Acyltransferase</keyword>
<dbReference type="NCBIfam" id="NF003641">
    <property type="entry name" value="PRK05279.1"/>
    <property type="match status" value="1"/>
</dbReference>
<keyword evidence="12" id="KW-1185">Reference proteome</keyword>
<dbReference type="SUPFAM" id="SSF55729">
    <property type="entry name" value="Acyl-CoA N-acyltransferases (Nat)"/>
    <property type="match status" value="1"/>
</dbReference>
<feature type="compositionally biased region" description="Pro residues" evidence="9">
    <location>
        <begin position="51"/>
        <end position="62"/>
    </location>
</feature>
<dbReference type="SUPFAM" id="SSF53633">
    <property type="entry name" value="Carbamate kinase-like"/>
    <property type="match status" value="1"/>
</dbReference>
<dbReference type="PIRSF" id="PIRSF000423">
    <property type="entry name" value="ArgA"/>
    <property type="match status" value="1"/>
</dbReference>
<gene>
    <name evidence="11" type="primary">argA_3</name>
    <name evidence="8" type="synonym">argA</name>
    <name evidence="11" type="ORF">LMG26411_06727</name>
</gene>
<comment type="catalytic activity">
    <reaction evidence="7 8">
        <text>L-glutamate + acetyl-CoA = N-acetyl-L-glutamate + CoA + H(+)</text>
        <dbReference type="Rhea" id="RHEA:24292"/>
        <dbReference type="ChEBI" id="CHEBI:15378"/>
        <dbReference type="ChEBI" id="CHEBI:29985"/>
        <dbReference type="ChEBI" id="CHEBI:44337"/>
        <dbReference type="ChEBI" id="CHEBI:57287"/>
        <dbReference type="ChEBI" id="CHEBI:57288"/>
        <dbReference type="EC" id="2.3.1.1"/>
    </reaction>
</comment>
<evidence type="ECO:0000256" key="4">
    <source>
        <dbReference type="ARBA" id="ARBA00022605"/>
    </source>
</evidence>
<dbReference type="PANTHER" id="PTHR30602">
    <property type="entry name" value="AMINO-ACID ACETYLTRANSFERASE"/>
    <property type="match status" value="1"/>
</dbReference>
<comment type="similarity">
    <text evidence="2 8">Belongs to the acetyltransferase family. ArgA subfamily.</text>
</comment>
<name>A0ABN7Q880_9BURK</name>
<evidence type="ECO:0000256" key="3">
    <source>
        <dbReference type="ARBA" id="ARBA00022571"/>
    </source>
</evidence>
<dbReference type="Proteomes" id="UP000672657">
    <property type="component" value="Unassembled WGS sequence"/>
</dbReference>
<dbReference type="Gene3D" id="3.40.630.30">
    <property type="match status" value="1"/>
</dbReference>
<dbReference type="InterPro" id="IPR000182">
    <property type="entry name" value="GNAT_dom"/>
</dbReference>
<evidence type="ECO:0000256" key="2">
    <source>
        <dbReference type="ARBA" id="ARBA00009145"/>
    </source>
</evidence>
<evidence type="ECO:0000256" key="1">
    <source>
        <dbReference type="ARBA" id="ARBA00004925"/>
    </source>
</evidence>
<feature type="domain" description="N-acetyltransferase" evidence="10">
    <location>
        <begin position="373"/>
        <end position="519"/>
    </location>
</feature>